<evidence type="ECO:0000256" key="2">
    <source>
        <dbReference type="SAM" id="SignalP"/>
    </source>
</evidence>
<dbReference type="RefSeq" id="XP_013409288.1">
    <property type="nucleotide sequence ID" value="XM_013553834.1"/>
</dbReference>
<dbReference type="Proteomes" id="UP000085678">
    <property type="component" value="Unplaced"/>
</dbReference>
<dbReference type="AlphaFoldDB" id="A0A1S3JG01"/>
<evidence type="ECO:0000256" key="1">
    <source>
        <dbReference type="ARBA" id="ARBA00022837"/>
    </source>
</evidence>
<dbReference type="InterPro" id="IPR002048">
    <property type="entry name" value="EF_hand_dom"/>
</dbReference>
<evidence type="ECO:0000313" key="4">
    <source>
        <dbReference type="Proteomes" id="UP000085678"/>
    </source>
</evidence>
<dbReference type="PROSITE" id="PS50222">
    <property type="entry name" value="EF_HAND_2"/>
    <property type="match status" value="1"/>
</dbReference>
<keyword evidence="1" id="KW-0106">Calcium</keyword>
<name>A0A1S3JG01_LINAN</name>
<dbReference type="Pfam" id="PF13202">
    <property type="entry name" value="EF-hand_5"/>
    <property type="match status" value="1"/>
</dbReference>
<dbReference type="GO" id="GO:0005509">
    <property type="term" value="F:calcium ion binding"/>
    <property type="evidence" value="ECO:0007669"/>
    <property type="project" value="InterPro"/>
</dbReference>
<dbReference type="PROSITE" id="PS00018">
    <property type="entry name" value="EF_HAND_1"/>
    <property type="match status" value="1"/>
</dbReference>
<dbReference type="InterPro" id="IPR018247">
    <property type="entry name" value="EF_Hand_1_Ca_BS"/>
</dbReference>
<accession>A0A1S3JG01</accession>
<feature type="signal peptide" evidence="2">
    <location>
        <begin position="1"/>
        <end position="22"/>
    </location>
</feature>
<sequence length="232" mass="25240">MTSFKPFLLLLALSTCLLSADALRKVPKLAKPSRELENLYEDVLRRELQDVLNEKLLELRGSQSGVWATKLRRFARLFDSDGDGILTKAEAVGQLVQEVQSALDSETADEITDTIAEAWSSVFVIPDSGIDIDSAAILAIGNAVCNNDDRKRKLRIWARSVFSESDSDLSCKLSRAEHGLTFGMNHVTQSALAASFDAADADGSGEITKAEFLGAMIGYFCNKSEDSALFGP</sequence>
<feature type="chain" id="PRO_5010178828" evidence="2">
    <location>
        <begin position="23"/>
        <end position="232"/>
    </location>
</feature>
<dbReference type="InterPro" id="IPR011992">
    <property type="entry name" value="EF-hand-dom_pair"/>
</dbReference>
<protein>
    <submittedName>
        <fullName evidence="5">Sarcoplasmic calcium-binding protein</fullName>
    </submittedName>
</protein>
<dbReference type="InParanoid" id="A0A1S3JG01"/>
<dbReference type="SUPFAM" id="SSF47473">
    <property type="entry name" value="EF-hand"/>
    <property type="match status" value="1"/>
</dbReference>
<dbReference type="SMART" id="SM00054">
    <property type="entry name" value="EFh"/>
    <property type="match status" value="2"/>
</dbReference>
<feature type="domain" description="EF-hand" evidence="3">
    <location>
        <begin position="187"/>
        <end position="222"/>
    </location>
</feature>
<keyword evidence="4" id="KW-1185">Reference proteome</keyword>
<evidence type="ECO:0000313" key="5">
    <source>
        <dbReference type="RefSeq" id="XP_013409288.1"/>
    </source>
</evidence>
<keyword evidence="2" id="KW-0732">Signal</keyword>
<evidence type="ECO:0000259" key="3">
    <source>
        <dbReference type="PROSITE" id="PS50222"/>
    </source>
</evidence>
<dbReference type="KEGG" id="lak:106172904"/>
<reference evidence="5" key="1">
    <citation type="submission" date="2025-08" db="UniProtKB">
        <authorList>
            <consortium name="RefSeq"/>
        </authorList>
    </citation>
    <scope>IDENTIFICATION</scope>
    <source>
        <tissue evidence="5">Gonads</tissue>
    </source>
</reference>
<proteinExistence type="predicted"/>
<organism evidence="4 5">
    <name type="scientific">Lingula anatina</name>
    <name type="common">Brachiopod</name>
    <name type="synonym">Lingula unguis</name>
    <dbReference type="NCBI Taxonomy" id="7574"/>
    <lineage>
        <taxon>Eukaryota</taxon>
        <taxon>Metazoa</taxon>
        <taxon>Spiralia</taxon>
        <taxon>Lophotrochozoa</taxon>
        <taxon>Brachiopoda</taxon>
        <taxon>Linguliformea</taxon>
        <taxon>Lingulata</taxon>
        <taxon>Lingulida</taxon>
        <taxon>Linguloidea</taxon>
        <taxon>Lingulidae</taxon>
        <taxon>Lingula</taxon>
    </lineage>
</organism>
<gene>
    <name evidence="5" type="primary">LOC106172904</name>
</gene>
<dbReference type="GeneID" id="106172904"/>
<dbReference type="Gene3D" id="1.10.238.10">
    <property type="entry name" value="EF-hand"/>
    <property type="match status" value="1"/>
</dbReference>